<feature type="signal peptide" evidence="1">
    <location>
        <begin position="1"/>
        <end position="20"/>
    </location>
</feature>
<evidence type="ECO:0008006" key="4">
    <source>
        <dbReference type="Google" id="ProtNLM"/>
    </source>
</evidence>
<reference evidence="2 3" key="1">
    <citation type="submission" date="2023-11" db="EMBL/GenBank/DDBJ databases">
        <authorList>
            <person name="Xu M."/>
            <person name="Jiang T."/>
        </authorList>
    </citation>
    <scope>NUCLEOTIDE SEQUENCE [LARGE SCALE GENOMIC DNA]</scope>
    <source>
        <strain evidence="2 3">SD</strain>
    </source>
</reference>
<name>A0ABU4VPS5_9ACTN</name>
<accession>A0ABU4VPS5</accession>
<organism evidence="2 3">
    <name type="scientific">Patulibacter brassicae</name>
    <dbReference type="NCBI Taxonomy" id="1705717"/>
    <lineage>
        <taxon>Bacteria</taxon>
        <taxon>Bacillati</taxon>
        <taxon>Actinomycetota</taxon>
        <taxon>Thermoleophilia</taxon>
        <taxon>Solirubrobacterales</taxon>
        <taxon>Patulibacteraceae</taxon>
        <taxon>Patulibacter</taxon>
    </lineage>
</organism>
<dbReference type="RefSeq" id="WP_319954993.1">
    <property type="nucleotide sequence ID" value="NZ_JAXAVX010000008.1"/>
</dbReference>
<evidence type="ECO:0000256" key="1">
    <source>
        <dbReference type="SAM" id="SignalP"/>
    </source>
</evidence>
<keyword evidence="1" id="KW-0732">Signal</keyword>
<feature type="chain" id="PRO_5047219819" description="Lipoprotein" evidence="1">
    <location>
        <begin position="21"/>
        <end position="157"/>
    </location>
</feature>
<dbReference type="PROSITE" id="PS51257">
    <property type="entry name" value="PROKAR_LIPOPROTEIN"/>
    <property type="match status" value="1"/>
</dbReference>
<keyword evidence="3" id="KW-1185">Reference proteome</keyword>
<evidence type="ECO:0000313" key="3">
    <source>
        <dbReference type="Proteomes" id="UP001277761"/>
    </source>
</evidence>
<evidence type="ECO:0000313" key="2">
    <source>
        <dbReference type="EMBL" id="MDX8152838.1"/>
    </source>
</evidence>
<sequence>MPRPMLATLVAALACTATLAACGGDDDATTTAATLGDAELVAQADAICKRFEARAKAVPEPRDVADATDAARYFGAVAPLARGQQTALEALAPAASLQARYDAFLAASRRGTELLETLARKAAARDASGMQQLGQLEPLSQAIDAAADRVGLRSCSP</sequence>
<protein>
    <recommendedName>
        <fullName evidence="4">Lipoprotein</fullName>
    </recommendedName>
</protein>
<comment type="caution">
    <text evidence="2">The sequence shown here is derived from an EMBL/GenBank/DDBJ whole genome shotgun (WGS) entry which is preliminary data.</text>
</comment>
<dbReference type="EMBL" id="JAXAVX010000008">
    <property type="protein sequence ID" value="MDX8152838.1"/>
    <property type="molecule type" value="Genomic_DNA"/>
</dbReference>
<gene>
    <name evidence="2" type="ORF">SK069_14650</name>
</gene>
<dbReference type="Proteomes" id="UP001277761">
    <property type="component" value="Unassembled WGS sequence"/>
</dbReference>
<proteinExistence type="predicted"/>